<comment type="caution">
    <text evidence="1">The sequence shown here is derived from an EMBL/GenBank/DDBJ whole genome shotgun (WGS) entry which is preliminary data.</text>
</comment>
<gene>
    <name evidence="1" type="ORF">ACFFH7_04015</name>
</gene>
<dbReference type="EMBL" id="JBHLUD010000001">
    <property type="protein sequence ID" value="MFC0540632.1"/>
    <property type="molecule type" value="Genomic_DNA"/>
</dbReference>
<accession>A0ABV6MKI6</accession>
<reference evidence="1 2" key="1">
    <citation type="submission" date="2024-09" db="EMBL/GenBank/DDBJ databases">
        <authorList>
            <person name="Sun Q."/>
            <person name="Mori K."/>
        </authorList>
    </citation>
    <scope>NUCLEOTIDE SEQUENCE [LARGE SCALE GENOMIC DNA]</scope>
    <source>
        <strain evidence="1 2">TBRC 1432</strain>
    </source>
</reference>
<dbReference type="RefSeq" id="WP_273939442.1">
    <property type="nucleotide sequence ID" value="NZ_CP097263.1"/>
</dbReference>
<keyword evidence="2" id="KW-1185">Reference proteome</keyword>
<protein>
    <submittedName>
        <fullName evidence="1">Uncharacterized protein</fullName>
    </submittedName>
</protein>
<proteinExistence type="predicted"/>
<organism evidence="1 2">
    <name type="scientific">Kutzneria chonburiensis</name>
    <dbReference type="NCBI Taxonomy" id="1483604"/>
    <lineage>
        <taxon>Bacteria</taxon>
        <taxon>Bacillati</taxon>
        <taxon>Actinomycetota</taxon>
        <taxon>Actinomycetes</taxon>
        <taxon>Pseudonocardiales</taxon>
        <taxon>Pseudonocardiaceae</taxon>
        <taxon>Kutzneria</taxon>
    </lineage>
</organism>
<evidence type="ECO:0000313" key="2">
    <source>
        <dbReference type="Proteomes" id="UP001589810"/>
    </source>
</evidence>
<sequence>MSKDLASEHNLPGALGITRDQVKAFVELDIPTRAERIDKMLVPAVEVLCLGFVKRLSMQAAAHNSAFTASVGEDYIATWVSRHDLDHFLVALSALLEGAKVEVVPSRRVRRPALDSPK</sequence>
<evidence type="ECO:0000313" key="1">
    <source>
        <dbReference type="EMBL" id="MFC0540632.1"/>
    </source>
</evidence>
<name>A0ABV6MKI6_9PSEU</name>
<dbReference type="Proteomes" id="UP001589810">
    <property type="component" value="Unassembled WGS sequence"/>
</dbReference>